<dbReference type="Gene3D" id="1.10.10.2840">
    <property type="entry name" value="PucR C-terminal helix-turn-helix domain"/>
    <property type="match status" value="1"/>
</dbReference>
<dbReference type="InterPro" id="IPR041522">
    <property type="entry name" value="CdaR_GGDEF"/>
</dbReference>
<accession>A0A1F2PDI4</accession>
<dbReference type="AlphaFoldDB" id="A0A1F2PDI4"/>
<dbReference type="Pfam" id="PF17853">
    <property type="entry name" value="GGDEF_2"/>
    <property type="match status" value="1"/>
</dbReference>
<dbReference type="InterPro" id="IPR051448">
    <property type="entry name" value="CdaR-like_regulators"/>
</dbReference>
<dbReference type="EMBL" id="LKEU01000050">
    <property type="protein sequence ID" value="OFV68942.1"/>
    <property type="molecule type" value="Genomic_DNA"/>
</dbReference>
<proteinExistence type="inferred from homology"/>
<evidence type="ECO:0000256" key="1">
    <source>
        <dbReference type="ARBA" id="ARBA00006754"/>
    </source>
</evidence>
<evidence type="ECO:0000259" key="2">
    <source>
        <dbReference type="Pfam" id="PF13556"/>
    </source>
</evidence>
<name>A0A1F2PDI4_9FIRM</name>
<protein>
    <submittedName>
        <fullName evidence="4">Carbohydrate diacid transcriptional activator CdaR</fullName>
    </submittedName>
</protein>
<dbReference type="PANTHER" id="PTHR33744">
    <property type="entry name" value="CARBOHYDRATE DIACID REGULATOR"/>
    <property type="match status" value="1"/>
</dbReference>
<dbReference type="STRING" id="52694.ACWI_34780"/>
<dbReference type="Pfam" id="PF13556">
    <property type="entry name" value="HTH_30"/>
    <property type="match status" value="1"/>
</dbReference>
<dbReference type="RefSeq" id="WP_070372716.1">
    <property type="nucleotide sequence ID" value="NZ_LKEU01000050.1"/>
</dbReference>
<evidence type="ECO:0000313" key="5">
    <source>
        <dbReference type="Proteomes" id="UP000176244"/>
    </source>
</evidence>
<dbReference type="Proteomes" id="UP000176244">
    <property type="component" value="Unassembled WGS sequence"/>
</dbReference>
<comment type="similarity">
    <text evidence="1">Belongs to the CdaR family.</text>
</comment>
<feature type="domain" description="CdaR GGDEF-like" evidence="3">
    <location>
        <begin position="283"/>
        <end position="393"/>
    </location>
</feature>
<dbReference type="InterPro" id="IPR025736">
    <property type="entry name" value="PucR_C-HTH_dom"/>
</dbReference>
<dbReference type="PANTHER" id="PTHR33744:SF1">
    <property type="entry name" value="DNA-BINDING TRANSCRIPTIONAL ACTIVATOR ADER"/>
    <property type="match status" value="1"/>
</dbReference>
<feature type="domain" description="PucR C-terminal helix-turn-helix" evidence="2">
    <location>
        <begin position="449"/>
        <end position="505"/>
    </location>
</feature>
<evidence type="ECO:0000259" key="3">
    <source>
        <dbReference type="Pfam" id="PF17853"/>
    </source>
</evidence>
<comment type="caution">
    <text evidence="4">The sequence shown here is derived from an EMBL/GenBank/DDBJ whole genome shotgun (WGS) entry which is preliminary data.</text>
</comment>
<dbReference type="InterPro" id="IPR042070">
    <property type="entry name" value="PucR_C-HTH_sf"/>
</dbReference>
<reference evidence="4 5" key="1">
    <citation type="submission" date="2015-09" db="EMBL/GenBank/DDBJ databases">
        <title>Genome sequence of Acetobacterium wieringae DSM 1911.</title>
        <authorList>
            <person name="Poehlein A."/>
            <person name="Bengelsdorf F.R."/>
            <person name="Schiel-Bengelsdorf B."/>
            <person name="Duerre P."/>
            <person name="Daniel R."/>
        </authorList>
    </citation>
    <scope>NUCLEOTIDE SEQUENCE [LARGE SCALE GENOMIC DNA]</scope>
    <source>
        <strain evidence="4 5">DSM 1911</strain>
    </source>
</reference>
<sequence>MELNLQIIKEDLNDLKFESRILDDCLVRQLTHPVIYTSQTNLTEDRLYIIEADNMPSILNLKNRPSFICIGVPPSYLLTSNCNILYTTKPIQLYDLLNRLTDLFQFYNQWEKKMQNINNQRLPLKSLGEASIDIFSNPISLYESSFKTVFIVVDKHNPIPESYVAVASTFEYLSIEEVNKLNTDPEYNEAATKTEPAIYSDRLYGFRTLFYNLRNDGEFIARLCIDEIIRPFTERDLALIKVLADALQLGLHQKDLNNLNQPRELQSVLKRLLDHKLVPAEKIESVLRENKWLVNDHYFCICIEQLHPDKDEDPMTALAYHLSRINTHNCYIIYQDNLIFLFNLSKSSRTQDEILDLFDKQLKTNHIHAGISSVFSDFKNFYYYHLQALNAATLGRQLNASSNLYKFEDYILPYIVSKCNVKTIPELFYPAGLLRLLEYDALKGTDYADLLRIHLENNMHIAETTRQTFLHRSTFIYRIEKIIDILQMDLADPDVRLTLMIAFKILAHNKRES</sequence>
<evidence type="ECO:0000313" key="4">
    <source>
        <dbReference type="EMBL" id="OFV68942.1"/>
    </source>
</evidence>
<dbReference type="OrthoDB" id="212459at2"/>
<organism evidence="4 5">
    <name type="scientific">Acetobacterium wieringae</name>
    <dbReference type="NCBI Taxonomy" id="52694"/>
    <lineage>
        <taxon>Bacteria</taxon>
        <taxon>Bacillati</taxon>
        <taxon>Bacillota</taxon>
        <taxon>Clostridia</taxon>
        <taxon>Eubacteriales</taxon>
        <taxon>Eubacteriaceae</taxon>
        <taxon>Acetobacterium</taxon>
    </lineage>
</organism>
<gene>
    <name evidence="4" type="ORF">ACWI_34780</name>
</gene>